<comment type="caution">
    <text evidence="3">The sequence shown here is derived from an EMBL/GenBank/DDBJ whole genome shotgun (WGS) entry which is preliminary data.</text>
</comment>
<dbReference type="Pfam" id="PF03480">
    <property type="entry name" value="DctP"/>
    <property type="match status" value="1"/>
</dbReference>
<dbReference type="Gene3D" id="3.40.190.170">
    <property type="entry name" value="Bacterial extracellular solute-binding protein, family 7"/>
    <property type="match status" value="1"/>
</dbReference>
<feature type="signal peptide" evidence="2">
    <location>
        <begin position="1"/>
        <end position="24"/>
    </location>
</feature>
<dbReference type="PANTHER" id="PTHR33376:SF15">
    <property type="entry name" value="BLL6794 PROTEIN"/>
    <property type="match status" value="1"/>
</dbReference>
<protein>
    <submittedName>
        <fullName evidence="3">C4-dicarboxylate TRAP transporter substrate-binding protein</fullName>
    </submittedName>
</protein>
<dbReference type="InterPro" id="IPR038404">
    <property type="entry name" value="TRAP_DctP_sf"/>
</dbReference>
<dbReference type="InterPro" id="IPR018389">
    <property type="entry name" value="DctP_fam"/>
</dbReference>
<name>A0ABT5Y7H1_9GAMM</name>
<keyword evidence="1 2" id="KW-0732">Signal</keyword>
<evidence type="ECO:0000256" key="1">
    <source>
        <dbReference type="ARBA" id="ARBA00022729"/>
    </source>
</evidence>
<proteinExistence type="predicted"/>
<reference evidence="3" key="1">
    <citation type="submission" date="2022-07" db="EMBL/GenBank/DDBJ databases">
        <title>Marinobacter iranensis a new bacterium isolate from a hipersaline lake in Iran.</title>
        <authorList>
            <person name="Mohammad A.M.A."/>
            <person name="Cristina S.-P."/>
            <person name="Antonio V."/>
        </authorList>
    </citation>
    <scope>NUCLEOTIDE SEQUENCE</scope>
    <source>
        <strain evidence="3">71-i</strain>
    </source>
</reference>
<dbReference type="CDD" id="cd13666">
    <property type="entry name" value="PBP2_TRAP_DctP_like_1"/>
    <property type="match status" value="1"/>
</dbReference>
<dbReference type="PANTHER" id="PTHR33376">
    <property type="match status" value="1"/>
</dbReference>
<dbReference type="Proteomes" id="UP001143391">
    <property type="component" value="Unassembled WGS sequence"/>
</dbReference>
<evidence type="ECO:0000256" key="2">
    <source>
        <dbReference type="SAM" id="SignalP"/>
    </source>
</evidence>
<accession>A0ABT5Y7H1</accession>
<dbReference type="NCBIfam" id="NF037995">
    <property type="entry name" value="TRAP_S1"/>
    <property type="match status" value="1"/>
</dbReference>
<feature type="chain" id="PRO_5045604419" evidence="2">
    <location>
        <begin position="25"/>
        <end position="355"/>
    </location>
</feature>
<dbReference type="RefSeq" id="WP_275705115.1">
    <property type="nucleotide sequence ID" value="NZ_JANCMW010000002.1"/>
</dbReference>
<sequence>MISTIKSLLAASVLTFAGIAQVSADITLRYAEGGPNRGTRAAAVQFFADEVERLSSGELKIDIHWGGALLKWSGVMDGVSAGSADLGTVLSSYEPQELKALGIGDIPLEYSDPWVGMRAMYDLMTTQSELKQSLADKSLVYLSNFSTTGVQFECTEGNQIRTVDDIEGKRIRATGTYSNVLADLGGNMVGMTFGEVYQGLDTGLLDCLGSYFYTMRAYKTYEVVETVTRVDWGQLLGFAIVMNEYTWSELNEEQQDIMLQAGSNMINHFARLMIAESDDVAGKLNDGSFGKTVPVTRMAEEERQKILDTTLKYRDSWIAEANEMGLSGERIWSRYIELLKQYQDELKTGGYPWEG</sequence>
<evidence type="ECO:0000313" key="3">
    <source>
        <dbReference type="EMBL" id="MDF0749627.1"/>
    </source>
</evidence>
<dbReference type="EMBL" id="JANCMW010000002">
    <property type="protein sequence ID" value="MDF0749627.1"/>
    <property type="molecule type" value="Genomic_DNA"/>
</dbReference>
<organism evidence="3 4">
    <name type="scientific">Marinobacter iranensis</name>
    <dbReference type="NCBI Taxonomy" id="2962607"/>
    <lineage>
        <taxon>Bacteria</taxon>
        <taxon>Pseudomonadati</taxon>
        <taxon>Pseudomonadota</taxon>
        <taxon>Gammaproteobacteria</taxon>
        <taxon>Pseudomonadales</taxon>
        <taxon>Marinobacteraceae</taxon>
        <taxon>Marinobacter</taxon>
    </lineage>
</organism>
<keyword evidence="4" id="KW-1185">Reference proteome</keyword>
<evidence type="ECO:0000313" key="4">
    <source>
        <dbReference type="Proteomes" id="UP001143391"/>
    </source>
</evidence>
<gene>
    <name evidence="3" type="ORF">NLU14_05220</name>
</gene>